<proteinExistence type="predicted"/>
<dbReference type="KEGG" id="ccp:CHC_T00004223001"/>
<dbReference type="GO" id="GO:0016747">
    <property type="term" value="F:acyltransferase activity, transferring groups other than amino-acyl groups"/>
    <property type="evidence" value="ECO:0007669"/>
    <property type="project" value="InterPro"/>
</dbReference>
<feature type="transmembrane region" description="Helical" evidence="1">
    <location>
        <begin position="291"/>
        <end position="310"/>
    </location>
</feature>
<evidence type="ECO:0000313" key="5">
    <source>
        <dbReference type="Proteomes" id="UP000012073"/>
    </source>
</evidence>
<keyword evidence="5" id="KW-1185">Reference proteome</keyword>
<feature type="transmembrane region" description="Helical" evidence="1">
    <location>
        <begin position="195"/>
        <end position="216"/>
    </location>
</feature>
<dbReference type="Gramene" id="CDF36112">
    <property type="protein sequence ID" value="CDF36112"/>
    <property type="gene ID" value="CHC_T00004223001"/>
</dbReference>
<feature type="transmembrane region" description="Helical" evidence="1">
    <location>
        <begin position="147"/>
        <end position="165"/>
    </location>
</feature>
<reference evidence="5" key="1">
    <citation type="journal article" date="2013" name="Proc. Natl. Acad. Sci. U.S.A.">
        <title>Genome structure and metabolic features in the red seaweed Chondrus crispus shed light on evolution of the Archaeplastida.</title>
        <authorList>
            <person name="Collen J."/>
            <person name="Porcel B."/>
            <person name="Carre W."/>
            <person name="Ball S.G."/>
            <person name="Chaparro C."/>
            <person name="Tonon T."/>
            <person name="Barbeyron T."/>
            <person name="Michel G."/>
            <person name="Noel B."/>
            <person name="Valentin K."/>
            <person name="Elias M."/>
            <person name="Artiguenave F."/>
            <person name="Arun A."/>
            <person name="Aury J.M."/>
            <person name="Barbosa-Neto J.F."/>
            <person name="Bothwell J.H."/>
            <person name="Bouget F.Y."/>
            <person name="Brillet L."/>
            <person name="Cabello-Hurtado F."/>
            <person name="Capella-Gutierrez S."/>
            <person name="Charrier B."/>
            <person name="Cladiere L."/>
            <person name="Cock J.M."/>
            <person name="Coelho S.M."/>
            <person name="Colleoni C."/>
            <person name="Czjzek M."/>
            <person name="Da Silva C."/>
            <person name="Delage L."/>
            <person name="Denoeud F."/>
            <person name="Deschamps P."/>
            <person name="Dittami S.M."/>
            <person name="Gabaldon T."/>
            <person name="Gachon C.M."/>
            <person name="Groisillier A."/>
            <person name="Herve C."/>
            <person name="Jabbari K."/>
            <person name="Katinka M."/>
            <person name="Kloareg B."/>
            <person name="Kowalczyk N."/>
            <person name="Labadie K."/>
            <person name="Leblanc C."/>
            <person name="Lopez P.J."/>
            <person name="McLachlan D.H."/>
            <person name="Meslet-Cladiere L."/>
            <person name="Moustafa A."/>
            <person name="Nehr Z."/>
            <person name="Nyvall Collen P."/>
            <person name="Panaud O."/>
            <person name="Partensky F."/>
            <person name="Poulain J."/>
            <person name="Rensing S.A."/>
            <person name="Rousvoal S."/>
            <person name="Samson G."/>
            <person name="Symeonidi A."/>
            <person name="Weissenbach J."/>
            <person name="Zambounis A."/>
            <person name="Wincker P."/>
            <person name="Boyen C."/>
        </authorList>
    </citation>
    <scope>NUCLEOTIDE SEQUENCE [LARGE SCALE GENOMIC DNA]</scope>
    <source>
        <strain evidence="5">cv. Stackhouse</strain>
    </source>
</reference>
<dbReference type="PhylomeDB" id="R7QC82"/>
<keyword evidence="1" id="KW-0472">Membrane</keyword>
<dbReference type="OrthoDB" id="207378at2759"/>
<feature type="transmembrane region" description="Helical" evidence="1">
    <location>
        <begin position="40"/>
        <end position="58"/>
    </location>
</feature>
<feature type="domain" description="Acyltransferase 3" evidence="2">
    <location>
        <begin position="14"/>
        <end position="338"/>
    </location>
</feature>
<keyword evidence="1" id="KW-0812">Transmembrane</keyword>
<name>R7QC82_CHOCR</name>
<dbReference type="InterPro" id="IPR050879">
    <property type="entry name" value="Acyltransferase_3"/>
</dbReference>
<dbReference type="STRING" id="2769.R7QC82"/>
<dbReference type="GO" id="GO:0016020">
    <property type="term" value="C:membrane"/>
    <property type="evidence" value="ECO:0007669"/>
    <property type="project" value="TreeGrafter"/>
</dbReference>
<dbReference type="GO" id="GO:0000271">
    <property type="term" value="P:polysaccharide biosynthetic process"/>
    <property type="evidence" value="ECO:0007669"/>
    <property type="project" value="TreeGrafter"/>
</dbReference>
<dbReference type="Pfam" id="PF01757">
    <property type="entry name" value="Acyl_transf_3"/>
    <property type="match status" value="1"/>
</dbReference>
<accession>R7QC82</accession>
<dbReference type="EMBL" id="HG001760">
    <property type="protein sequence ID" value="CDF36112.1"/>
    <property type="molecule type" value="Genomic_DNA"/>
</dbReference>
<keyword evidence="1" id="KW-1133">Transmembrane helix</keyword>
<dbReference type="PANTHER" id="PTHR23028">
    <property type="entry name" value="ACETYLTRANSFERASE"/>
    <property type="match status" value="1"/>
</dbReference>
<feature type="transmembrane region" description="Helical" evidence="1">
    <location>
        <begin position="264"/>
        <end position="284"/>
    </location>
</feature>
<dbReference type="GeneID" id="17323650"/>
<sequence length="678" mass="75397">MVSSAAPPPYLPHLDGLRFVALLGVLLFHFDVAHSTGGFIGVDVFLALSGFLISRNILHALPAFSLRSFYVRRFYRLYPASLATVAATLVAAFLAFPPDLARSALNSAAASLLLVSNLHFFAESGYFDEDAALKPLLHTWSLSLEEQFYFFWPFLLTLLVSTTPARPALRAPLLLLVAAASFAPAVLLHPRHASLTFFLLPFRAYEFAVGALFAVLEPHWTPPAAPSVLRSVADNVLALASLLAVLAAFVLVPENNSPTHALPVLAATVALIATPRSLVARYALANRPVRFLGNLTYSAYLTHWGIYVFARYFSSGLRVPMLSVPTLLAATFVSAWLLRTLVEDPLRKNRVRHCVPLAIGLIVTVAFCALGLATNGWDFRLSEEDKMDVRRAVVVTFRDMCVDPSYVKRRDFLNNYSDCCLVGDTSKKTPNAVIMGDSYARHLIPAFNRIGRDRGVSFMFNFKTSCPLVSMRDDAVIGTKDAFCHELHVRRWKMLRGEKVADSEPIPPNSTIIVASFGEFADMEARRRRLVFLAEDLKALGHRYMAAGEPSGMHMDEHWRFACMDLEKSPLVQLGRLLRSRKQSACLSDWMKPSSRSLQDWKDYKTLLAAEMPDTPFLDMYAPVCKDGEDGEPICRLLGDRNTTEGKLNLGYGRDANHLTIQGSEFLSRFFEKDLPLD</sequence>
<protein>
    <recommendedName>
        <fullName evidence="6">Acyltransferase 3 domain-containing protein</fullName>
    </recommendedName>
</protein>
<evidence type="ECO:0000313" key="4">
    <source>
        <dbReference type="EMBL" id="CDF36112.1"/>
    </source>
</evidence>
<feature type="transmembrane region" description="Helical" evidence="1">
    <location>
        <begin position="322"/>
        <end position="342"/>
    </location>
</feature>
<feature type="domain" description="SGNH" evidence="3">
    <location>
        <begin position="418"/>
        <end position="673"/>
    </location>
</feature>
<dbReference type="RefSeq" id="XP_005715931.1">
    <property type="nucleotide sequence ID" value="XM_005715874.1"/>
</dbReference>
<feature type="transmembrane region" description="Helical" evidence="1">
    <location>
        <begin position="354"/>
        <end position="377"/>
    </location>
</feature>
<dbReference type="PANTHER" id="PTHR23028:SF53">
    <property type="entry name" value="ACYL_TRANSF_3 DOMAIN-CONTAINING PROTEIN"/>
    <property type="match status" value="1"/>
</dbReference>
<evidence type="ECO:0008006" key="6">
    <source>
        <dbReference type="Google" id="ProtNLM"/>
    </source>
</evidence>
<feature type="transmembrane region" description="Helical" evidence="1">
    <location>
        <begin position="78"/>
        <end position="96"/>
    </location>
</feature>
<dbReference type="Pfam" id="PF19040">
    <property type="entry name" value="SGNH"/>
    <property type="match status" value="1"/>
</dbReference>
<gene>
    <name evidence="4" type="ORF">CHC_T00004223001</name>
</gene>
<feature type="transmembrane region" description="Helical" evidence="1">
    <location>
        <begin position="172"/>
        <end position="189"/>
    </location>
</feature>
<dbReference type="InterPro" id="IPR002656">
    <property type="entry name" value="Acyl_transf_3_dom"/>
</dbReference>
<dbReference type="AlphaFoldDB" id="R7QC82"/>
<evidence type="ECO:0000259" key="2">
    <source>
        <dbReference type="Pfam" id="PF01757"/>
    </source>
</evidence>
<dbReference type="InterPro" id="IPR043968">
    <property type="entry name" value="SGNH"/>
</dbReference>
<evidence type="ECO:0000259" key="3">
    <source>
        <dbReference type="Pfam" id="PF19040"/>
    </source>
</evidence>
<organism evidence="4 5">
    <name type="scientific">Chondrus crispus</name>
    <name type="common">Carrageen Irish moss</name>
    <name type="synonym">Polymorpha crispa</name>
    <dbReference type="NCBI Taxonomy" id="2769"/>
    <lineage>
        <taxon>Eukaryota</taxon>
        <taxon>Rhodophyta</taxon>
        <taxon>Florideophyceae</taxon>
        <taxon>Rhodymeniophycidae</taxon>
        <taxon>Gigartinales</taxon>
        <taxon>Gigartinaceae</taxon>
        <taxon>Chondrus</taxon>
    </lineage>
</organism>
<evidence type="ECO:0000256" key="1">
    <source>
        <dbReference type="SAM" id="Phobius"/>
    </source>
</evidence>
<dbReference type="Proteomes" id="UP000012073">
    <property type="component" value="Unassembled WGS sequence"/>
</dbReference>
<feature type="transmembrane region" description="Helical" evidence="1">
    <location>
        <begin position="228"/>
        <end position="252"/>
    </location>
</feature>